<dbReference type="STRING" id="1077947.SAMN05216227_10487"/>
<sequence>MICDHANKLTIRSLGPWPEDTLRHAYSHANIRLTTTTAGFGGTRTWFLCSRCDRRCSILYDNPASGWVCRICASGHYASEVEAPIDRMYRRARKLRCRLGQHDPDMTFPFPGKPVGMHWSTYLRLRKEGLALEARLLDHMRRNLPALLRRRMIDQSLSMEAD</sequence>
<name>A0A1H8M166_9RHOB</name>
<gene>
    <name evidence="1" type="ORF">SAMN05216227_10487</name>
</gene>
<dbReference type="Proteomes" id="UP000183002">
    <property type="component" value="Unassembled WGS sequence"/>
</dbReference>
<proteinExistence type="predicted"/>
<accession>A0A1H8M166</accession>
<organism evidence="1 2">
    <name type="scientific">Pseudorhodobacter antarcticus</name>
    <dbReference type="NCBI Taxonomy" id="1077947"/>
    <lineage>
        <taxon>Bacteria</taxon>
        <taxon>Pseudomonadati</taxon>
        <taxon>Pseudomonadota</taxon>
        <taxon>Alphaproteobacteria</taxon>
        <taxon>Rhodobacterales</taxon>
        <taxon>Paracoccaceae</taxon>
        <taxon>Pseudorhodobacter</taxon>
    </lineage>
</organism>
<evidence type="ECO:0000313" key="2">
    <source>
        <dbReference type="Proteomes" id="UP000183002"/>
    </source>
</evidence>
<evidence type="ECO:0000313" key="1">
    <source>
        <dbReference type="EMBL" id="SEO11154.1"/>
    </source>
</evidence>
<dbReference type="EMBL" id="FOCO01000048">
    <property type="protein sequence ID" value="SEO11154.1"/>
    <property type="molecule type" value="Genomic_DNA"/>
</dbReference>
<protein>
    <submittedName>
        <fullName evidence="1">Uncharacterized protein</fullName>
    </submittedName>
</protein>
<dbReference type="AlphaFoldDB" id="A0A1H8M166"/>
<keyword evidence="2" id="KW-1185">Reference proteome</keyword>
<reference evidence="1 2" key="1">
    <citation type="submission" date="2016-10" db="EMBL/GenBank/DDBJ databases">
        <authorList>
            <person name="de Groot N.N."/>
        </authorList>
    </citation>
    <scope>NUCLEOTIDE SEQUENCE [LARGE SCALE GENOMIC DNA]</scope>
    <source>
        <strain evidence="1 2">CGMCC 1.10836</strain>
    </source>
</reference>